<evidence type="ECO:0000256" key="2">
    <source>
        <dbReference type="ARBA" id="ARBA00004050"/>
    </source>
</evidence>
<evidence type="ECO:0000256" key="10">
    <source>
        <dbReference type="ARBA" id="ARBA00022692"/>
    </source>
</evidence>
<dbReference type="InterPro" id="IPR014312">
    <property type="entry name" value="Succ_DH_anchor"/>
</dbReference>
<comment type="subcellular location">
    <subcellularLocation>
        <location evidence="3">Membrane</location>
        <topology evidence="3">Multi-pass membrane protein</topology>
    </subcellularLocation>
</comment>
<dbReference type="Pfam" id="PF01127">
    <property type="entry name" value="Sdh_cyt"/>
    <property type="match status" value="1"/>
</dbReference>
<proteinExistence type="predicted"/>
<dbReference type="EMBL" id="CP024899">
    <property type="protein sequence ID" value="ATX66739.1"/>
    <property type="molecule type" value="Genomic_DNA"/>
</dbReference>
<keyword evidence="18" id="KW-1185">Reference proteome</keyword>
<gene>
    <name evidence="17" type="primary">sdhD</name>
    <name evidence="17" type="ORF">BG454_13680</name>
</gene>
<evidence type="ECO:0000256" key="16">
    <source>
        <dbReference type="SAM" id="Phobius"/>
    </source>
</evidence>
<evidence type="ECO:0000256" key="13">
    <source>
        <dbReference type="ARBA" id="ARBA00022989"/>
    </source>
</evidence>
<accession>A0A2K8KBB7</accession>
<evidence type="ECO:0000256" key="6">
    <source>
        <dbReference type="ARBA" id="ARBA00019425"/>
    </source>
</evidence>
<evidence type="ECO:0000256" key="15">
    <source>
        <dbReference type="ARBA" id="ARBA00023136"/>
    </source>
</evidence>
<dbReference type="NCBIfam" id="TIGR02968">
    <property type="entry name" value="succ_dehyd_anc"/>
    <property type="match status" value="1"/>
</dbReference>
<feature type="transmembrane region" description="Helical" evidence="16">
    <location>
        <begin position="61"/>
        <end position="79"/>
    </location>
</feature>
<keyword evidence="11" id="KW-0479">Metal-binding</keyword>
<feature type="transmembrane region" description="Helical" evidence="16">
    <location>
        <begin position="99"/>
        <end position="124"/>
    </location>
</feature>
<evidence type="ECO:0000256" key="8">
    <source>
        <dbReference type="ARBA" id="ARBA00022532"/>
    </source>
</evidence>
<comment type="cofactor">
    <cofactor evidence="1">
        <name>heme</name>
        <dbReference type="ChEBI" id="CHEBI:30413"/>
    </cofactor>
</comment>
<keyword evidence="14" id="KW-0408">Iron</keyword>
<name>A0A2K8KBB7_9RHOB</name>
<keyword evidence="13 16" id="KW-1133">Transmembrane helix</keyword>
<evidence type="ECO:0000256" key="12">
    <source>
        <dbReference type="ARBA" id="ARBA00022982"/>
    </source>
</evidence>
<dbReference type="CDD" id="cd03495">
    <property type="entry name" value="SQR_TypeC_SdhD_like"/>
    <property type="match status" value="1"/>
</dbReference>
<evidence type="ECO:0000256" key="11">
    <source>
        <dbReference type="ARBA" id="ARBA00022723"/>
    </source>
</evidence>
<evidence type="ECO:0000256" key="14">
    <source>
        <dbReference type="ARBA" id="ARBA00023004"/>
    </source>
</evidence>
<keyword evidence="10 16" id="KW-0812">Transmembrane</keyword>
<evidence type="ECO:0000256" key="5">
    <source>
        <dbReference type="ARBA" id="ARBA00011558"/>
    </source>
</evidence>
<keyword evidence="9" id="KW-0349">Heme</keyword>
<evidence type="ECO:0000256" key="7">
    <source>
        <dbReference type="ARBA" id="ARBA00022448"/>
    </source>
</evidence>
<evidence type="ECO:0000256" key="9">
    <source>
        <dbReference type="ARBA" id="ARBA00022617"/>
    </source>
</evidence>
<comment type="pathway">
    <text evidence="4">Carbohydrate metabolism; tricarboxylic acid cycle.</text>
</comment>
<comment type="subunit">
    <text evidence="5">Part of an enzyme complex containing four subunits: a flavoprotein, an iron-sulfur protein, plus two membrane-anchoring proteins, SdhC and SdhD.</text>
</comment>
<dbReference type="GO" id="GO:0016020">
    <property type="term" value="C:membrane"/>
    <property type="evidence" value="ECO:0007669"/>
    <property type="project" value="UniProtKB-SubCell"/>
</dbReference>
<evidence type="ECO:0000256" key="1">
    <source>
        <dbReference type="ARBA" id="ARBA00001971"/>
    </source>
</evidence>
<dbReference type="RefSeq" id="WP_071481221.1">
    <property type="nucleotide sequence ID" value="NZ_CP024899.1"/>
</dbReference>
<dbReference type="SUPFAM" id="SSF81343">
    <property type="entry name" value="Fumarate reductase respiratory complex transmembrane subunits"/>
    <property type="match status" value="1"/>
</dbReference>
<evidence type="ECO:0000256" key="4">
    <source>
        <dbReference type="ARBA" id="ARBA00005163"/>
    </source>
</evidence>
<dbReference type="GO" id="GO:0046872">
    <property type="term" value="F:metal ion binding"/>
    <property type="evidence" value="ECO:0007669"/>
    <property type="project" value="UniProtKB-KW"/>
</dbReference>
<dbReference type="AlphaFoldDB" id="A0A2K8KBB7"/>
<keyword evidence="12" id="KW-0249">Electron transport</keyword>
<evidence type="ECO:0000313" key="17">
    <source>
        <dbReference type="EMBL" id="ATX66739.1"/>
    </source>
</evidence>
<dbReference type="InterPro" id="IPR034804">
    <property type="entry name" value="SQR/QFR_C/D"/>
</dbReference>
<keyword evidence="15 16" id="KW-0472">Membrane</keyword>
<organism evidence="17 18">
    <name type="scientific">Roseinatronobacter bogoriensis subsp. barguzinensis</name>
    <dbReference type="NCBI Taxonomy" id="441209"/>
    <lineage>
        <taxon>Bacteria</taxon>
        <taxon>Pseudomonadati</taxon>
        <taxon>Pseudomonadota</taxon>
        <taxon>Alphaproteobacteria</taxon>
        <taxon>Rhodobacterales</taxon>
        <taxon>Paracoccaceae</taxon>
        <taxon>Roseinatronobacter</taxon>
    </lineage>
</organism>
<sequence length="126" mass="13636">MGFKTDYARVHGHGAAGEGSHHWWSQRVTSVALIPLTLLFIFPFGRTLGGGHEAFVATYSNLWHALVAVLFIITVFAHLQQGLQTVIEDYVPNKAQRTAALLANTLLCWAFGVAGVLSVATVLFSA</sequence>
<evidence type="ECO:0000256" key="3">
    <source>
        <dbReference type="ARBA" id="ARBA00004141"/>
    </source>
</evidence>
<comment type="function">
    <text evidence="2">Membrane-anchoring subunit of succinate dehydrogenase (SDH).</text>
</comment>
<keyword evidence="7" id="KW-0813">Transport</keyword>
<dbReference type="GO" id="GO:0006099">
    <property type="term" value="P:tricarboxylic acid cycle"/>
    <property type="evidence" value="ECO:0007669"/>
    <property type="project" value="UniProtKB-UniPathway"/>
</dbReference>
<dbReference type="InterPro" id="IPR000701">
    <property type="entry name" value="SuccDH_FuR_B_TM-su"/>
</dbReference>
<dbReference type="OrthoDB" id="9809280at2"/>
<dbReference type="Proteomes" id="UP000228948">
    <property type="component" value="Chromosome"/>
</dbReference>
<evidence type="ECO:0000313" key="18">
    <source>
        <dbReference type="Proteomes" id="UP000228948"/>
    </source>
</evidence>
<dbReference type="GO" id="GO:0020037">
    <property type="term" value="F:heme binding"/>
    <property type="evidence" value="ECO:0007669"/>
    <property type="project" value="InterPro"/>
</dbReference>
<feature type="transmembrane region" description="Helical" evidence="16">
    <location>
        <begin position="28"/>
        <end position="49"/>
    </location>
</feature>
<keyword evidence="8" id="KW-0816">Tricarboxylic acid cycle</keyword>
<dbReference type="Gene3D" id="1.20.1300.10">
    <property type="entry name" value="Fumarate reductase/succinate dehydrogenase, transmembrane subunit"/>
    <property type="match status" value="1"/>
</dbReference>
<reference evidence="17 18" key="1">
    <citation type="submission" date="2017-11" db="EMBL/GenBank/DDBJ databases">
        <title>Revised Sequence and Annotation of the Rhodobaca barguzinensis strain alga05 Genome.</title>
        <authorList>
            <person name="Kopejtka K."/>
            <person name="Tomasch J.M."/>
            <person name="Bunk B."/>
            <person name="Koblizek M."/>
        </authorList>
    </citation>
    <scope>NUCLEOTIDE SEQUENCE [LARGE SCALE GENOMIC DNA]</scope>
    <source>
        <strain evidence="18">alga05</strain>
    </source>
</reference>
<dbReference type="STRING" id="441209.GCA_001870665_02518"/>
<protein>
    <recommendedName>
        <fullName evidence="6">Succinate dehydrogenase hydrophobic membrane anchor subunit</fullName>
    </recommendedName>
</protein>
<dbReference type="UniPathway" id="UPA00223"/>
<dbReference type="KEGG" id="rbg:BG454_13680"/>